<accession>A0A3M8PE17</accession>
<dbReference type="AlphaFoldDB" id="A0A3M8PE17"/>
<reference evidence="2 3" key="1">
    <citation type="journal article" date="2018" name="Int. J. Syst. Evol. Microbiol.">
        <title>Planococcus salinus sp. nov., a moderately halophilic bacterium isolated from a saline-alkali soil.</title>
        <authorList>
            <person name="Gan L."/>
        </authorList>
    </citation>
    <scope>NUCLEOTIDE SEQUENCE [LARGE SCALE GENOMIC DNA]</scope>
    <source>
        <strain evidence="2 3">LCB217</strain>
    </source>
</reference>
<dbReference type="InterPro" id="IPR034660">
    <property type="entry name" value="DinB/YfiT-like"/>
</dbReference>
<dbReference type="SUPFAM" id="SSF109854">
    <property type="entry name" value="DinB/YfiT-like putative metalloenzymes"/>
    <property type="match status" value="1"/>
</dbReference>
<dbReference type="Proteomes" id="UP000275473">
    <property type="component" value="Unassembled WGS sequence"/>
</dbReference>
<dbReference type="RefSeq" id="WP_123163872.1">
    <property type="nucleotide sequence ID" value="NZ_RIAX01000001.1"/>
</dbReference>
<feature type="domain" description="DinB-like" evidence="1">
    <location>
        <begin position="7"/>
        <end position="155"/>
    </location>
</feature>
<protein>
    <submittedName>
        <fullName evidence="2">DinB family protein</fullName>
    </submittedName>
</protein>
<evidence type="ECO:0000259" key="1">
    <source>
        <dbReference type="Pfam" id="PF12867"/>
    </source>
</evidence>
<dbReference type="Pfam" id="PF12867">
    <property type="entry name" value="DinB_2"/>
    <property type="match status" value="1"/>
</dbReference>
<comment type="caution">
    <text evidence="2">The sequence shown here is derived from an EMBL/GenBank/DDBJ whole genome shotgun (WGS) entry which is preliminary data.</text>
</comment>
<dbReference type="OrthoDB" id="5464839at2"/>
<name>A0A3M8PE17_9BACL</name>
<dbReference type="Gene3D" id="1.20.120.450">
    <property type="entry name" value="dinb family like domain"/>
    <property type="match status" value="1"/>
</dbReference>
<dbReference type="InterPro" id="IPR024775">
    <property type="entry name" value="DinB-like"/>
</dbReference>
<keyword evidence="3" id="KW-1185">Reference proteome</keyword>
<sequence length="168" mass="19561">MFKQENEKIRQQLLQLVKHVPDEVLNRKPSPEEWSPIQILEHLHLMEQTVAAGIAQQLENEQSRKAGKKPIKLATVRLVKVDAPSYLVPSEEFISYEEMEGRLAASREKLHHLYDSVPQEVLEQKSMPHIVFGNMPLIQWFSFIGLHEKRHLKQLEKALSKVNDNQKK</sequence>
<dbReference type="EMBL" id="RIAX01000001">
    <property type="protein sequence ID" value="RNF41124.1"/>
    <property type="molecule type" value="Genomic_DNA"/>
</dbReference>
<proteinExistence type="predicted"/>
<evidence type="ECO:0000313" key="3">
    <source>
        <dbReference type="Proteomes" id="UP000275473"/>
    </source>
</evidence>
<gene>
    <name evidence="2" type="ORF">EEX84_01885</name>
</gene>
<organism evidence="2 3">
    <name type="scientific">Planococcus salinus</name>
    <dbReference type="NCBI Taxonomy" id="1848460"/>
    <lineage>
        <taxon>Bacteria</taxon>
        <taxon>Bacillati</taxon>
        <taxon>Bacillota</taxon>
        <taxon>Bacilli</taxon>
        <taxon>Bacillales</taxon>
        <taxon>Caryophanaceae</taxon>
        <taxon>Planococcus</taxon>
    </lineage>
</organism>
<evidence type="ECO:0000313" key="2">
    <source>
        <dbReference type="EMBL" id="RNF41124.1"/>
    </source>
</evidence>